<dbReference type="Proteomes" id="UP000808906">
    <property type="component" value="Unassembled WGS sequence"/>
</dbReference>
<dbReference type="PANTHER" id="PTHR33877">
    <property type="entry name" value="SLL1193 PROTEIN"/>
    <property type="match status" value="1"/>
</dbReference>
<dbReference type="CDD" id="cd00085">
    <property type="entry name" value="HNHc"/>
    <property type="match status" value="1"/>
</dbReference>
<proteinExistence type="predicted"/>
<organism evidence="2 3">
    <name type="scientific">Rhodococcus hoagii</name>
    <name type="common">Corynebacterium equii</name>
    <dbReference type="NCBI Taxonomy" id="43767"/>
    <lineage>
        <taxon>Bacteria</taxon>
        <taxon>Bacillati</taxon>
        <taxon>Actinomycetota</taxon>
        <taxon>Actinomycetes</taxon>
        <taxon>Mycobacteriales</taxon>
        <taxon>Nocardiaceae</taxon>
        <taxon>Prescottella</taxon>
    </lineage>
</organism>
<reference evidence="2" key="1">
    <citation type="submission" date="2019-11" db="EMBL/GenBank/DDBJ databases">
        <title>Spread of Macrolides and rifampicin resistant Rhodococcus equi in clinical isolates in the USA.</title>
        <authorList>
            <person name="Alvarez-Narvaez S."/>
            <person name="Huber L."/>
            <person name="Cohen N.D."/>
            <person name="Slovis N."/>
            <person name="Greiter M."/>
            <person name="Giguere S."/>
            <person name="Hart K."/>
        </authorList>
    </citation>
    <scope>NUCLEOTIDE SEQUENCE</scope>
    <source>
        <strain evidence="2">Lh_17</strain>
    </source>
</reference>
<dbReference type="AlphaFoldDB" id="A0A9Q2SAI3"/>
<dbReference type="RefSeq" id="WP_209284088.1">
    <property type="nucleotide sequence ID" value="NZ_JAJNNF010000093.1"/>
</dbReference>
<dbReference type="PANTHER" id="PTHR33877:SF2">
    <property type="entry name" value="OS07G0170200 PROTEIN"/>
    <property type="match status" value="1"/>
</dbReference>
<comment type="caution">
    <text evidence="2">The sequence shown here is derived from an EMBL/GenBank/DDBJ whole genome shotgun (WGS) entry which is preliminary data.</text>
</comment>
<dbReference type="SMART" id="SM00507">
    <property type="entry name" value="HNHc"/>
    <property type="match status" value="1"/>
</dbReference>
<dbReference type="Pfam" id="PF01844">
    <property type="entry name" value="HNH"/>
    <property type="match status" value="1"/>
</dbReference>
<accession>A0A9Q2SAI3</accession>
<feature type="domain" description="HNH nuclease" evidence="1">
    <location>
        <begin position="11"/>
        <end position="84"/>
    </location>
</feature>
<name>A0A9Q2SAI3_RHOHA</name>
<dbReference type="Gene3D" id="1.10.30.50">
    <property type="match status" value="1"/>
</dbReference>
<dbReference type="GO" id="GO:0004519">
    <property type="term" value="F:endonuclease activity"/>
    <property type="evidence" value="ECO:0007669"/>
    <property type="project" value="InterPro"/>
</dbReference>
<dbReference type="InterPro" id="IPR003615">
    <property type="entry name" value="HNH_nuc"/>
</dbReference>
<evidence type="ECO:0000313" key="2">
    <source>
        <dbReference type="EMBL" id="MBM4567643.1"/>
    </source>
</evidence>
<evidence type="ECO:0000313" key="3">
    <source>
        <dbReference type="Proteomes" id="UP000808906"/>
    </source>
</evidence>
<evidence type="ECO:0000259" key="1">
    <source>
        <dbReference type="SMART" id="SM00507"/>
    </source>
</evidence>
<gene>
    <name evidence="2" type="ORF">GS441_20150</name>
</gene>
<sequence>MPSKRRKIPRTVRLAVYERDGWACQYCSQVFTPGSESERSGQKAPWIIATEGVIWLELDHVTPHSAGGADTVENFKAACSPCNRLKYDSTINADWPARIAKAQALLHSNPAGRAAAQAAARALLGIAVRIDEHGRVFLPDQEGKGVL</sequence>
<dbReference type="InterPro" id="IPR052892">
    <property type="entry name" value="NA-targeting_endonuclease"/>
</dbReference>
<dbReference type="GO" id="GO:0003676">
    <property type="term" value="F:nucleic acid binding"/>
    <property type="evidence" value="ECO:0007669"/>
    <property type="project" value="InterPro"/>
</dbReference>
<dbReference type="InterPro" id="IPR002711">
    <property type="entry name" value="HNH"/>
</dbReference>
<dbReference type="EMBL" id="WUXR01000013">
    <property type="protein sequence ID" value="MBM4567643.1"/>
    <property type="molecule type" value="Genomic_DNA"/>
</dbReference>
<protein>
    <recommendedName>
        <fullName evidence="1">HNH nuclease domain-containing protein</fullName>
    </recommendedName>
</protein>
<dbReference type="GO" id="GO:0008270">
    <property type="term" value="F:zinc ion binding"/>
    <property type="evidence" value="ECO:0007669"/>
    <property type="project" value="InterPro"/>
</dbReference>